<proteinExistence type="predicted"/>
<evidence type="ECO:0000313" key="2">
    <source>
        <dbReference type="Proteomes" id="UP000564385"/>
    </source>
</evidence>
<evidence type="ECO:0000313" key="1">
    <source>
        <dbReference type="EMBL" id="NYF89515.1"/>
    </source>
</evidence>
<accession>A0A852VH29</accession>
<protein>
    <submittedName>
        <fullName evidence="1">Uncharacterized protein</fullName>
    </submittedName>
</protein>
<dbReference type="Proteomes" id="UP000564385">
    <property type="component" value="Unassembled WGS sequence"/>
</dbReference>
<comment type="caution">
    <text evidence="1">The sequence shown here is derived from an EMBL/GenBank/DDBJ whole genome shotgun (WGS) entry which is preliminary data.</text>
</comment>
<dbReference type="EMBL" id="JACCCU010000001">
    <property type="protein sequence ID" value="NYF89515.1"/>
    <property type="molecule type" value="Genomic_DNA"/>
</dbReference>
<dbReference type="AlphaFoldDB" id="A0A852VH29"/>
<reference evidence="1 2" key="1">
    <citation type="submission" date="2020-07" db="EMBL/GenBank/DDBJ databases">
        <title>Genomic Encyclopedia of Type Strains, Phase IV (KMG-V): Genome sequencing to study the core and pangenomes of soil and plant-associated prokaryotes.</title>
        <authorList>
            <person name="Whitman W."/>
        </authorList>
    </citation>
    <scope>NUCLEOTIDE SEQUENCE [LARGE SCALE GENOMIC DNA]</scope>
    <source>
        <strain evidence="1 2">M8UP22</strain>
    </source>
</reference>
<organism evidence="1 2">
    <name type="scientific">Tunturiibacter lichenicola</name>
    <dbReference type="NCBI Taxonomy" id="2051959"/>
    <lineage>
        <taxon>Bacteria</taxon>
        <taxon>Pseudomonadati</taxon>
        <taxon>Acidobacteriota</taxon>
        <taxon>Terriglobia</taxon>
        <taxon>Terriglobales</taxon>
        <taxon>Acidobacteriaceae</taxon>
        <taxon>Tunturiibacter</taxon>
    </lineage>
</organism>
<name>A0A852VH29_9BACT</name>
<gene>
    <name evidence="1" type="ORF">HDF08_001582</name>
</gene>
<sequence>MKTGLSEQIRRVAKEKYIDPAVRSGHTEFSIPVRGMLDLLLPSGFPRNHTPQICNSIQTSKFLNQNGIEIVGVDGPPSGQSPTVVVRYRITGQSINLKASQRKGSRVEAVREDAAARAKRLTDALRGLLKEELKEHGGAEGFVRWIRSDDEEAA</sequence>